<keyword evidence="3 9" id="KW-0808">Transferase</keyword>
<dbReference type="OrthoDB" id="9814580at2"/>
<evidence type="ECO:0000256" key="8">
    <source>
        <dbReference type="ARBA" id="ARBA00048366"/>
    </source>
</evidence>
<dbReference type="EC" id="2.7.7.87" evidence="9"/>
<dbReference type="AlphaFoldDB" id="A0A0W0R624"/>
<evidence type="ECO:0000256" key="1">
    <source>
        <dbReference type="ARBA" id="ARBA00004496"/>
    </source>
</evidence>
<protein>
    <recommendedName>
        <fullName evidence="9">Threonylcarbamoyl-AMP synthase</fullName>
        <shortName evidence="9">TC-AMP synthase</shortName>
        <ecNumber evidence="9">2.7.7.87</ecNumber>
    </recommendedName>
    <alternativeName>
        <fullName evidence="9">L-threonylcarbamoyladenylate synthase</fullName>
    </alternativeName>
    <alternativeName>
        <fullName evidence="9">t(6)A37 threonylcarbamoyladenosine biosynthesis protein TsaC</fullName>
    </alternativeName>
    <alternativeName>
        <fullName evidence="9">tRNA threonylcarbamoyladenosine biosynthesis protein TsaC</fullName>
    </alternativeName>
</protein>
<evidence type="ECO:0000313" key="12">
    <source>
        <dbReference type="EMBL" id="VEH86234.1"/>
    </source>
</evidence>
<geneLocation type="plasmid" evidence="12 14">
    <name>28</name>
</geneLocation>
<keyword evidence="7 9" id="KW-0067">ATP-binding</keyword>
<dbReference type="Proteomes" id="UP000281170">
    <property type="component" value="Plasmid 28"/>
</dbReference>
<dbReference type="PATRIC" id="fig|45056.6.peg.1174"/>
<dbReference type="GO" id="GO:0002949">
    <property type="term" value="P:tRNA threonylcarbamoyladenosine modification"/>
    <property type="evidence" value="ECO:0007669"/>
    <property type="project" value="UniProtKB-UniRule"/>
</dbReference>
<dbReference type="InterPro" id="IPR006070">
    <property type="entry name" value="Sua5-like_dom"/>
</dbReference>
<comment type="function">
    <text evidence="9">Required for the formation of a threonylcarbamoyl group on adenosine at position 37 (t(6)A37) in tRNAs that read codons beginning with adenine. Catalyzes the conversion of L-threonine, HCO(3)(-)/CO(2) and ATP to give threonylcarbamoyl-AMP (TC-AMP) as the acyladenylate intermediate, with the release of diphosphate.</text>
</comment>
<sequence length="182" mass="20179">MKIIHSLLQAREEVMKGSIIAYPTEAVYGLGCDPFNMDAVNTLLALKSRPIEKGFIVLISNWEQLYSLTEPLSEEQLKPVRQSWPGPVTWIFPKAETLPQWLSGSWNSIAIRMSAHPIARGLALDNPIISTSANITGFEPARDKESLFKQFPQGIDFLVNGDLGGAQNPSAIYDVLTGKRLR</sequence>
<evidence type="ECO:0000256" key="5">
    <source>
        <dbReference type="ARBA" id="ARBA00022695"/>
    </source>
</evidence>
<dbReference type="InterPro" id="IPR050156">
    <property type="entry name" value="TC-AMP_synthase_SUA5"/>
</dbReference>
<keyword evidence="12" id="KW-0614">Plasmid</keyword>
<reference evidence="12 14" key="2">
    <citation type="submission" date="2018-12" db="EMBL/GenBank/DDBJ databases">
        <authorList>
            <consortium name="Pathogen Informatics"/>
        </authorList>
    </citation>
    <scope>NUCLEOTIDE SEQUENCE [LARGE SCALE GENOMIC DNA]</scope>
    <source>
        <strain evidence="12 14">NCTC12735</strain>
        <plasmid evidence="14">28</plasmid>
    </source>
</reference>
<evidence type="ECO:0000256" key="3">
    <source>
        <dbReference type="ARBA" id="ARBA00022679"/>
    </source>
</evidence>
<evidence type="ECO:0000256" key="4">
    <source>
        <dbReference type="ARBA" id="ARBA00022694"/>
    </source>
</evidence>
<dbReference type="GO" id="GO:0005524">
    <property type="term" value="F:ATP binding"/>
    <property type="evidence" value="ECO:0007669"/>
    <property type="project" value="UniProtKB-UniRule"/>
</dbReference>
<evidence type="ECO:0000256" key="9">
    <source>
        <dbReference type="HAMAP-Rule" id="MF_01852"/>
    </source>
</evidence>
<dbReference type="EMBL" id="LNKA01000001">
    <property type="protein sequence ID" value="KTC66478.1"/>
    <property type="molecule type" value="Genomic_DNA"/>
</dbReference>
<evidence type="ECO:0000259" key="10">
    <source>
        <dbReference type="PROSITE" id="PS51163"/>
    </source>
</evidence>
<evidence type="ECO:0000256" key="6">
    <source>
        <dbReference type="ARBA" id="ARBA00022741"/>
    </source>
</evidence>
<reference evidence="11 13" key="1">
    <citation type="submission" date="2015-11" db="EMBL/GenBank/DDBJ databases">
        <title>Identification of large and diverse effector repertoires of 38 Legionella species.</title>
        <authorList>
            <person name="Burstein D."/>
            <person name="Amaro F."/>
            <person name="Zusman T."/>
            <person name="Lifshitz Z."/>
            <person name="Cohen O."/>
            <person name="Gilbert J.A."/>
            <person name="Pupko T."/>
            <person name="Shuman H.A."/>
            <person name="Segal G."/>
        </authorList>
    </citation>
    <scope>NUCLEOTIDE SEQUENCE [LARGE SCALE GENOMIC DNA]</scope>
    <source>
        <strain evidence="11 13">1762-AUS-E</strain>
    </source>
</reference>
<dbReference type="NCBIfam" id="TIGR00057">
    <property type="entry name" value="L-threonylcarbamoyladenylate synthase"/>
    <property type="match status" value="1"/>
</dbReference>
<dbReference type="STRING" id="45056.Lade_1136"/>
<comment type="subcellular location">
    <subcellularLocation>
        <location evidence="1 9">Cytoplasm</location>
    </subcellularLocation>
</comment>
<dbReference type="Gene3D" id="3.90.870.10">
    <property type="entry name" value="DHBP synthase"/>
    <property type="match status" value="1"/>
</dbReference>
<dbReference type="SUPFAM" id="SSF55821">
    <property type="entry name" value="YrdC/RibB"/>
    <property type="match status" value="1"/>
</dbReference>
<keyword evidence="5 9" id="KW-0548">Nucleotidyltransferase</keyword>
<keyword evidence="6 9" id="KW-0547">Nucleotide-binding</keyword>
<dbReference type="HAMAP" id="MF_01852">
    <property type="entry name" value="TsaC"/>
    <property type="match status" value="1"/>
</dbReference>
<evidence type="ECO:0000313" key="14">
    <source>
        <dbReference type="Proteomes" id="UP000281170"/>
    </source>
</evidence>
<organism evidence="11 13">
    <name type="scientific">Legionella adelaidensis</name>
    <dbReference type="NCBI Taxonomy" id="45056"/>
    <lineage>
        <taxon>Bacteria</taxon>
        <taxon>Pseudomonadati</taxon>
        <taxon>Pseudomonadota</taxon>
        <taxon>Gammaproteobacteria</taxon>
        <taxon>Legionellales</taxon>
        <taxon>Legionellaceae</taxon>
        <taxon>Legionella</taxon>
    </lineage>
</organism>
<evidence type="ECO:0000256" key="2">
    <source>
        <dbReference type="ARBA" id="ARBA00022490"/>
    </source>
</evidence>
<keyword evidence="2 9" id="KW-0963">Cytoplasm</keyword>
<dbReference type="PANTHER" id="PTHR17490">
    <property type="entry name" value="SUA5"/>
    <property type="match status" value="1"/>
</dbReference>
<feature type="domain" description="YrdC-like" evidence="10">
    <location>
        <begin position="4"/>
        <end position="182"/>
    </location>
</feature>
<dbReference type="Pfam" id="PF01300">
    <property type="entry name" value="Sua5_yciO_yrdC"/>
    <property type="match status" value="1"/>
</dbReference>
<proteinExistence type="inferred from homology"/>
<dbReference type="InterPro" id="IPR017945">
    <property type="entry name" value="DHBP_synth_RibB-like_a/b_dom"/>
</dbReference>
<evidence type="ECO:0000313" key="13">
    <source>
        <dbReference type="Proteomes" id="UP000054859"/>
    </source>
</evidence>
<dbReference type="GO" id="GO:0006450">
    <property type="term" value="P:regulation of translational fidelity"/>
    <property type="evidence" value="ECO:0007669"/>
    <property type="project" value="TreeGrafter"/>
</dbReference>
<keyword evidence="13" id="KW-1185">Reference proteome</keyword>
<comment type="similarity">
    <text evidence="9">Belongs to the SUA5 family. TsaC subfamily.</text>
</comment>
<dbReference type="GO" id="GO:0000049">
    <property type="term" value="F:tRNA binding"/>
    <property type="evidence" value="ECO:0007669"/>
    <property type="project" value="TreeGrafter"/>
</dbReference>
<dbReference type="KEGG" id="ladl:NCTC12735_01882"/>
<comment type="catalytic activity">
    <reaction evidence="8 9">
        <text>L-threonine + hydrogencarbonate + ATP = L-threonylcarbamoyladenylate + diphosphate + H2O</text>
        <dbReference type="Rhea" id="RHEA:36407"/>
        <dbReference type="ChEBI" id="CHEBI:15377"/>
        <dbReference type="ChEBI" id="CHEBI:17544"/>
        <dbReference type="ChEBI" id="CHEBI:30616"/>
        <dbReference type="ChEBI" id="CHEBI:33019"/>
        <dbReference type="ChEBI" id="CHEBI:57926"/>
        <dbReference type="ChEBI" id="CHEBI:73682"/>
        <dbReference type="EC" id="2.7.7.87"/>
    </reaction>
</comment>
<gene>
    <name evidence="12" type="primary">sUA5</name>
    <name evidence="9" type="synonym">tsaC</name>
    <name evidence="11" type="ORF">Lade_1136</name>
    <name evidence="12" type="ORF">NCTC12735_01882</name>
</gene>
<evidence type="ECO:0000313" key="11">
    <source>
        <dbReference type="EMBL" id="KTC66478.1"/>
    </source>
</evidence>
<name>A0A0W0R624_9GAMM</name>
<evidence type="ECO:0000256" key="7">
    <source>
        <dbReference type="ARBA" id="ARBA00022840"/>
    </source>
</evidence>
<dbReference type="InterPro" id="IPR023535">
    <property type="entry name" value="TC-AMP_synthase"/>
</dbReference>
<dbReference type="Proteomes" id="UP000054859">
    <property type="component" value="Unassembled WGS sequence"/>
</dbReference>
<dbReference type="PANTHER" id="PTHR17490:SF18">
    <property type="entry name" value="THREONYLCARBAMOYL-AMP SYNTHASE"/>
    <property type="match status" value="1"/>
</dbReference>
<accession>A0A0W0R624</accession>
<dbReference type="RefSeq" id="WP_058462148.1">
    <property type="nucleotide sequence ID" value="NZ_CAAAHS010000002.1"/>
</dbReference>
<dbReference type="GO" id="GO:0003725">
    <property type="term" value="F:double-stranded RNA binding"/>
    <property type="evidence" value="ECO:0007669"/>
    <property type="project" value="InterPro"/>
</dbReference>
<keyword evidence="4 9" id="KW-0819">tRNA processing</keyword>
<dbReference type="PROSITE" id="PS51163">
    <property type="entry name" value="YRDC"/>
    <property type="match status" value="1"/>
</dbReference>
<dbReference type="GO" id="GO:0005737">
    <property type="term" value="C:cytoplasm"/>
    <property type="evidence" value="ECO:0007669"/>
    <property type="project" value="UniProtKB-SubCell"/>
</dbReference>
<dbReference type="EMBL" id="LR134437">
    <property type="protein sequence ID" value="VEH86234.1"/>
    <property type="molecule type" value="Genomic_DNA"/>
</dbReference>
<dbReference type="GO" id="GO:0061710">
    <property type="term" value="F:L-threonylcarbamoyladenylate synthase"/>
    <property type="evidence" value="ECO:0007669"/>
    <property type="project" value="UniProtKB-EC"/>
</dbReference>